<dbReference type="SUPFAM" id="SSF50998">
    <property type="entry name" value="Quinoprotein alcohol dehydrogenase-like"/>
    <property type="match status" value="1"/>
</dbReference>
<name>A0A238W1G1_9ACTN</name>
<protein>
    <submittedName>
        <fullName evidence="1">PQQ-like domain-containing protein</fullName>
    </submittedName>
</protein>
<proteinExistence type="predicted"/>
<sequence length="329" mass="36360">MRPRLINQRRLEGVRDITSAAGVGWIATEPTCNAVSLFDHDLQLRRRLRVPLHGPRINAAATDRFVVAGDDNGMAAVDHTGKIIWQSAWDRFADNATNRDTTLHIDAQGVLWIRLADAQQLLALDATSGREIHRVPLAGPEAARFLHRPGDARTGLVLSRPYPSPSALISLVDGRIALHPLDGFDLDGFNPAGSHYLTEDLEGFLSVRDLATESVLAWRHINDLPELPSDLAGSRFTDWATFLTDELILISLRPEDSPDDAGQHLLLSARSLRCRSVVRYPNDLSPGSITASERPGRWLTHHHKTGTLRLWQLGDHLDDGPFPGQLSLL</sequence>
<gene>
    <name evidence="1" type="ORF">SAMN06264365_10276</name>
</gene>
<evidence type="ECO:0000313" key="1">
    <source>
        <dbReference type="EMBL" id="SNR40338.1"/>
    </source>
</evidence>
<dbReference type="Proteomes" id="UP000198415">
    <property type="component" value="Unassembled WGS sequence"/>
</dbReference>
<dbReference type="OrthoDB" id="9764248at2"/>
<accession>A0A238W1G1</accession>
<organism evidence="1 2">
    <name type="scientific">Actinoplanes regularis</name>
    <dbReference type="NCBI Taxonomy" id="52697"/>
    <lineage>
        <taxon>Bacteria</taxon>
        <taxon>Bacillati</taxon>
        <taxon>Actinomycetota</taxon>
        <taxon>Actinomycetes</taxon>
        <taxon>Micromonosporales</taxon>
        <taxon>Micromonosporaceae</taxon>
        <taxon>Actinoplanes</taxon>
    </lineage>
</organism>
<dbReference type="InterPro" id="IPR011047">
    <property type="entry name" value="Quinoprotein_ADH-like_sf"/>
</dbReference>
<dbReference type="AlphaFoldDB" id="A0A238W1G1"/>
<keyword evidence="2" id="KW-1185">Reference proteome</keyword>
<dbReference type="Gene3D" id="2.130.10.10">
    <property type="entry name" value="YVTN repeat-like/Quinoprotein amine dehydrogenase"/>
    <property type="match status" value="1"/>
</dbReference>
<dbReference type="EMBL" id="FZNR01000002">
    <property type="protein sequence ID" value="SNR40338.1"/>
    <property type="molecule type" value="Genomic_DNA"/>
</dbReference>
<dbReference type="InterPro" id="IPR015943">
    <property type="entry name" value="WD40/YVTN_repeat-like_dom_sf"/>
</dbReference>
<evidence type="ECO:0000313" key="2">
    <source>
        <dbReference type="Proteomes" id="UP000198415"/>
    </source>
</evidence>
<reference evidence="1 2" key="1">
    <citation type="submission" date="2017-06" db="EMBL/GenBank/DDBJ databases">
        <authorList>
            <person name="Kim H.J."/>
            <person name="Triplett B.A."/>
        </authorList>
    </citation>
    <scope>NUCLEOTIDE SEQUENCE [LARGE SCALE GENOMIC DNA]</scope>
    <source>
        <strain evidence="1 2">DSM 43151</strain>
    </source>
</reference>